<evidence type="ECO:0000256" key="8">
    <source>
        <dbReference type="ARBA" id="ARBA00030686"/>
    </source>
</evidence>
<evidence type="ECO:0000313" key="12">
    <source>
        <dbReference type="Proteomes" id="UP000199412"/>
    </source>
</evidence>
<comment type="similarity">
    <text evidence="2 10">Belongs to the CobT family.</text>
</comment>
<evidence type="ECO:0000256" key="1">
    <source>
        <dbReference type="ARBA" id="ARBA00005049"/>
    </source>
</evidence>
<keyword evidence="7 10" id="KW-0808">Transferase</keyword>
<evidence type="ECO:0000256" key="4">
    <source>
        <dbReference type="ARBA" id="ARBA00015486"/>
    </source>
</evidence>
<dbReference type="RefSeq" id="WP_092787351.1">
    <property type="nucleotide sequence ID" value="NZ_FNAP01000011.1"/>
</dbReference>
<reference evidence="11 12" key="1">
    <citation type="submission" date="2016-10" db="EMBL/GenBank/DDBJ databases">
        <authorList>
            <person name="de Groot N.N."/>
        </authorList>
    </citation>
    <scope>NUCLEOTIDE SEQUENCE [LARGE SCALE GENOMIC DNA]</scope>
    <source>
        <strain evidence="11 12">ATCC 700224</strain>
    </source>
</reference>
<dbReference type="STRING" id="69960.SAMN05421720_11154"/>
<evidence type="ECO:0000256" key="10">
    <source>
        <dbReference type="HAMAP-Rule" id="MF_00230"/>
    </source>
</evidence>
<evidence type="ECO:0000256" key="2">
    <source>
        <dbReference type="ARBA" id="ARBA00007110"/>
    </source>
</evidence>
<keyword evidence="12" id="KW-1185">Reference proteome</keyword>
<evidence type="ECO:0000256" key="6">
    <source>
        <dbReference type="ARBA" id="ARBA00022676"/>
    </source>
</evidence>
<proteinExistence type="inferred from homology"/>
<dbReference type="EC" id="2.4.2.21" evidence="3 10"/>
<dbReference type="SUPFAM" id="SSF52733">
    <property type="entry name" value="Nicotinate mononucleotide:5,6-dimethylbenzimidazole phosphoribosyltransferase (CobT)"/>
    <property type="match status" value="1"/>
</dbReference>
<dbReference type="InterPro" id="IPR023195">
    <property type="entry name" value="Nict_dMeBzImd_PRibTrfase_N"/>
</dbReference>
<dbReference type="PANTHER" id="PTHR43463">
    <property type="entry name" value="NICOTINATE-NUCLEOTIDE--DIMETHYLBENZIMIDAZOLE PHOSPHORIBOSYLTRANSFERASE"/>
    <property type="match status" value="1"/>
</dbReference>
<name>A0A1G7FG50_9PROT</name>
<dbReference type="OrthoDB" id="9781491at2"/>
<dbReference type="HAMAP" id="MF_00230">
    <property type="entry name" value="CobT"/>
    <property type="match status" value="1"/>
</dbReference>
<organism evidence="11 12">
    <name type="scientific">Rhodospira trueperi</name>
    <dbReference type="NCBI Taxonomy" id="69960"/>
    <lineage>
        <taxon>Bacteria</taxon>
        <taxon>Pseudomonadati</taxon>
        <taxon>Pseudomonadota</taxon>
        <taxon>Alphaproteobacteria</taxon>
        <taxon>Rhodospirillales</taxon>
        <taxon>Rhodospirillaceae</taxon>
        <taxon>Rhodospira</taxon>
    </lineage>
</organism>
<dbReference type="InterPro" id="IPR017846">
    <property type="entry name" value="Nict_dMeBzImd_PRibTrfase_bact"/>
</dbReference>
<comment type="function">
    <text evidence="10">Catalyzes the synthesis of alpha-ribazole-5'-phosphate from nicotinate mononucleotide (NAMN) and 5,6-dimethylbenzimidazole (DMB).</text>
</comment>
<dbReference type="Gene3D" id="1.10.1610.10">
    <property type="match status" value="1"/>
</dbReference>
<protein>
    <recommendedName>
        <fullName evidence="4 10">Nicotinate-nucleotide--dimethylbenzimidazole phosphoribosyltransferase</fullName>
        <shortName evidence="10">NN:DBI PRT</shortName>
        <ecNumber evidence="3 10">2.4.2.21</ecNumber>
    </recommendedName>
    <alternativeName>
        <fullName evidence="8 10">N(1)-alpha-phosphoribosyltransferase</fullName>
    </alternativeName>
</protein>
<dbReference type="CDD" id="cd02439">
    <property type="entry name" value="DMB-PRT_CobT"/>
    <property type="match status" value="1"/>
</dbReference>
<accession>A0A1G7FG50</accession>
<dbReference type="PANTHER" id="PTHR43463:SF1">
    <property type="entry name" value="NICOTINATE-NUCLEOTIDE--DIMETHYLBENZIMIDAZOLE PHOSPHORIBOSYLTRANSFERASE"/>
    <property type="match status" value="1"/>
</dbReference>
<dbReference type="Proteomes" id="UP000199412">
    <property type="component" value="Unassembled WGS sequence"/>
</dbReference>
<evidence type="ECO:0000256" key="3">
    <source>
        <dbReference type="ARBA" id="ARBA00011991"/>
    </source>
</evidence>
<keyword evidence="6 10" id="KW-0328">Glycosyltransferase</keyword>
<dbReference type="InterPro" id="IPR036087">
    <property type="entry name" value="Nict_dMeBzImd_PRibTrfase_sf"/>
</dbReference>
<dbReference type="AlphaFoldDB" id="A0A1G7FG50"/>
<dbReference type="GO" id="GO:0009236">
    <property type="term" value="P:cobalamin biosynthetic process"/>
    <property type="evidence" value="ECO:0007669"/>
    <property type="project" value="UniProtKB-UniRule"/>
</dbReference>
<dbReference type="Pfam" id="PF02277">
    <property type="entry name" value="DBI_PRT"/>
    <property type="match status" value="1"/>
</dbReference>
<comment type="pathway">
    <text evidence="1 10">Nucleoside biosynthesis; alpha-ribazole biosynthesis; alpha-ribazole from 5,6-dimethylbenzimidazole: step 1/2.</text>
</comment>
<evidence type="ECO:0000256" key="5">
    <source>
        <dbReference type="ARBA" id="ARBA00022573"/>
    </source>
</evidence>
<dbReference type="NCBIfam" id="NF000996">
    <property type="entry name" value="PRK00105.1"/>
    <property type="match status" value="1"/>
</dbReference>
<dbReference type="EMBL" id="FNAP01000011">
    <property type="protein sequence ID" value="SDE74880.1"/>
    <property type="molecule type" value="Genomic_DNA"/>
</dbReference>
<dbReference type="Gene3D" id="3.40.50.10210">
    <property type="match status" value="1"/>
</dbReference>
<evidence type="ECO:0000256" key="9">
    <source>
        <dbReference type="ARBA" id="ARBA00047340"/>
    </source>
</evidence>
<dbReference type="GO" id="GO:0008939">
    <property type="term" value="F:nicotinate-nucleotide-dimethylbenzimidazole phosphoribosyltransferase activity"/>
    <property type="evidence" value="ECO:0007669"/>
    <property type="project" value="UniProtKB-UniRule"/>
</dbReference>
<gene>
    <name evidence="10" type="primary">cobT</name>
    <name evidence="11" type="ORF">SAMN05421720_11154</name>
</gene>
<keyword evidence="5 10" id="KW-0169">Cobalamin biosynthesis</keyword>
<dbReference type="NCBIfam" id="TIGR03160">
    <property type="entry name" value="cobT_DBIPRT"/>
    <property type="match status" value="1"/>
</dbReference>
<feature type="active site" description="Proton acceptor" evidence="10">
    <location>
        <position position="310"/>
    </location>
</feature>
<evidence type="ECO:0000256" key="7">
    <source>
        <dbReference type="ARBA" id="ARBA00022679"/>
    </source>
</evidence>
<dbReference type="UniPathway" id="UPA00061">
    <property type="reaction ID" value="UER00516"/>
</dbReference>
<evidence type="ECO:0000313" key="11">
    <source>
        <dbReference type="EMBL" id="SDE74880.1"/>
    </source>
</evidence>
<comment type="catalytic activity">
    <reaction evidence="9 10">
        <text>5,6-dimethylbenzimidazole + nicotinate beta-D-ribonucleotide = alpha-ribazole 5'-phosphate + nicotinate + H(+)</text>
        <dbReference type="Rhea" id="RHEA:11196"/>
        <dbReference type="ChEBI" id="CHEBI:15378"/>
        <dbReference type="ChEBI" id="CHEBI:15890"/>
        <dbReference type="ChEBI" id="CHEBI:32544"/>
        <dbReference type="ChEBI" id="CHEBI:57502"/>
        <dbReference type="ChEBI" id="CHEBI:57918"/>
        <dbReference type="EC" id="2.4.2.21"/>
    </reaction>
</comment>
<dbReference type="InterPro" id="IPR003200">
    <property type="entry name" value="Nict_dMeBzImd_PRibTrfase"/>
</dbReference>
<sequence length="342" mass="34693">MPKSVLPPASSLDALRALARDLPGPDDDAAAAAAAREPTLTKPAGSLGRLEDIAAWMAAWQGRHPPRLERTRCVVFAGNHGIASQGVSAFPPEVTVQMVANFRAGGAAINQLCRAGGADLDVIALDLERPTAPFDSAPAMTDEDLLGAVNAGLTLDLTDTDLLIVGEMGIANTTAAAALALALFGGTAADWVGRGTGVDDAGLGRKRAVVEAAMAHHGTALADPLEALRRVGGRELAAMAGGILAARRTRVPVLLDGFICCAAAAVWHRLTPGGLDHAMAGHVSREPGHRRLLALLDKEPLLDLGLRLGEGSGAAAALGVVRGAVACHAGMATFADAGVTGG</sequence>